<dbReference type="Pfam" id="PF12796">
    <property type="entry name" value="Ank_2"/>
    <property type="match status" value="1"/>
</dbReference>
<evidence type="ECO:0000256" key="2">
    <source>
        <dbReference type="ARBA" id="ARBA00023043"/>
    </source>
</evidence>
<dbReference type="EMBL" id="JAYDCJ010000003">
    <property type="protein sequence ID" value="MEA1080089.1"/>
    <property type="molecule type" value="Genomic_DNA"/>
</dbReference>
<dbReference type="SMART" id="SM00248">
    <property type="entry name" value="ANK"/>
    <property type="match status" value="2"/>
</dbReference>
<keyword evidence="2 3" id="KW-0040">ANK repeat</keyword>
<name>A0ABU5NWA3_9GAMM</name>
<evidence type="ECO:0000256" key="1">
    <source>
        <dbReference type="ARBA" id="ARBA00022737"/>
    </source>
</evidence>
<gene>
    <name evidence="4" type="ORF">U5822_05380</name>
</gene>
<evidence type="ECO:0000313" key="4">
    <source>
        <dbReference type="EMBL" id="MEA1080089.1"/>
    </source>
</evidence>
<reference evidence="4 5" key="1">
    <citation type="submission" date="2023-12" db="EMBL/GenBank/DDBJ databases">
        <title>Marinobacter qingdaonensis sp. nov., isolated from the intertidal sediment of Qingdao, PR China.</title>
        <authorList>
            <person name="Li Y."/>
        </authorList>
    </citation>
    <scope>NUCLEOTIDE SEQUENCE [LARGE SCALE GENOMIC DNA]</scope>
    <source>
        <strain evidence="4 5">ASW11-75</strain>
    </source>
</reference>
<feature type="repeat" description="ANK" evidence="3">
    <location>
        <begin position="88"/>
        <end position="120"/>
    </location>
</feature>
<dbReference type="SUPFAM" id="SSF48403">
    <property type="entry name" value="Ankyrin repeat"/>
    <property type="match status" value="1"/>
</dbReference>
<sequence>MTDPKSGQPQAPENQNDEDAIAFAQGIFELARKGAAGFLAPLLGAGVPVDVRTSDGQSLLMLAAEGGHTDTVQLLIESGAHVDLTDHRGQTALMVAARGNHGDVVARLLAAGADTDLTNDNHESARDLARSAGADAALAHLPD</sequence>
<dbReference type="PANTHER" id="PTHR24171:SF10">
    <property type="entry name" value="ANKYRIN REPEAT DOMAIN-CONTAINING PROTEIN 29-LIKE"/>
    <property type="match status" value="1"/>
</dbReference>
<dbReference type="PANTHER" id="PTHR24171">
    <property type="entry name" value="ANKYRIN REPEAT DOMAIN-CONTAINING PROTEIN 39-RELATED"/>
    <property type="match status" value="1"/>
</dbReference>
<dbReference type="Gene3D" id="1.25.40.20">
    <property type="entry name" value="Ankyrin repeat-containing domain"/>
    <property type="match status" value="1"/>
</dbReference>
<dbReference type="InterPro" id="IPR036770">
    <property type="entry name" value="Ankyrin_rpt-contain_sf"/>
</dbReference>
<comment type="caution">
    <text evidence="4">The sequence shown here is derived from an EMBL/GenBank/DDBJ whole genome shotgun (WGS) entry which is preliminary data.</text>
</comment>
<keyword evidence="5" id="KW-1185">Reference proteome</keyword>
<evidence type="ECO:0000313" key="5">
    <source>
        <dbReference type="Proteomes" id="UP001305746"/>
    </source>
</evidence>
<dbReference type="PROSITE" id="PS50297">
    <property type="entry name" value="ANK_REP_REGION"/>
    <property type="match status" value="2"/>
</dbReference>
<proteinExistence type="predicted"/>
<dbReference type="InterPro" id="IPR002110">
    <property type="entry name" value="Ankyrin_rpt"/>
</dbReference>
<feature type="repeat" description="ANK" evidence="3">
    <location>
        <begin position="55"/>
        <end position="87"/>
    </location>
</feature>
<keyword evidence="1" id="KW-0677">Repeat</keyword>
<dbReference type="Proteomes" id="UP001305746">
    <property type="component" value="Unassembled WGS sequence"/>
</dbReference>
<evidence type="ECO:0000256" key="3">
    <source>
        <dbReference type="PROSITE-ProRule" id="PRU00023"/>
    </source>
</evidence>
<protein>
    <submittedName>
        <fullName evidence="4">Ankyrin repeat domain-containing protein</fullName>
    </submittedName>
</protein>
<accession>A0ABU5NWA3</accession>
<dbReference type="PROSITE" id="PS50088">
    <property type="entry name" value="ANK_REPEAT"/>
    <property type="match status" value="2"/>
</dbReference>
<dbReference type="RefSeq" id="WP_322854604.1">
    <property type="nucleotide sequence ID" value="NZ_JAYDCJ010000003.1"/>
</dbReference>
<organism evidence="4 5">
    <name type="scientific">Marinobacter qingdaonensis</name>
    <dbReference type="NCBI Taxonomy" id="3108486"/>
    <lineage>
        <taxon>Bacteria</taxon>
        <taxon>Pseudomonadati</taxon>
        <taxon>Pseudomonadota</taxon>
        <taxon>Gammaproteobacteria</taxon>
        <taxon>Pseudomonadales</taxon>
        <taxon>Marinobacteraceae</taxon>
        <taxon>Marinobacter</taxon>
    </lineage>
</organism>